<organism evidence="2 3">
    <name type="scientific">Basidiobolus meristosporus CBS 931.73</name>
    <dbReference type="NCBI Taxonomy" id="1314790"/>
    <lineage>
        <taxon>Eukaryota</taxon>
        <taxon>Fungi</taxon>
        <taxon>Fungi incertae sedis</taxon>
        <taxon>Zoopagomycota</taxon>
        <taxon>Entomophthoromycotina</taxon>
        <taxon>Basidiobolomycetes</taxon>
        <taxon>Basidiobolales</taxon>
        <taxon>Basidiobolaceae</taxon>
        <taxon>Basidiobolus</taxon>
    </lineage>
</organism>
<evidence type="ECO:0000313" key="3">
    <source>
        <dbReference type="Proteomes" id="UP000193498"/>
    </source>
</evidence>
<dbReference type="STRING" id="1314790.A0A1Y1XI41"/>
<dbReference type="InterPro" id="IPR016181">
    <property type="entry name" value="Acyl_CoA_acyltransferase"/>
</dbReference>
<dbReference type="Pfam" id="PF00583">
    <property type="entry name" value="Acetyltransf_1"/>
    <property type="match status" value="1"/>
</dbReference>
<keyword evidence="3" id="KW-1185">Reference proteome</keyword>
<dbReference type="InParanoid" id="A0A1Y1XI41"/>
<dbReference type="GO" id="GO:0016747">
    <property type="term" value="F:acyltransferase activity, transferring groups other than amino-acyl groups"/>
    <property type="evidence" value="ECO:0007669"/>
    <property type="project" value="InterPro"/>
</dbReference>
<reference evidence="2 3" key="1">
    <citation type="submission" date="2016-07" db="EMBL/GenBank/DDBJ databases">
        <title>Pervasive Adenine N6-methylation of Active Genes in Fungi.</title>
        <authorList>
            <consortium name="DOE Joint Genome Institute"/>
            <person name="Mondo S.J."/>
            <person name="Dannebaum R.O."/>
            <person name="Kuo R.C."/>
            <person name="Labutti K."/>
            <person name="Haridas S."/>
            <person name="Kuo A."/>
            <person name="Salamov A."/>
            <person name="Ahrendt S.R."/>
            <person name="Lipzen A."/>
            <person name="Sullivan W."/>
            <person name="Andreopoulos W.B."/>
            <person name="Clum A."/>
            <person name="Lindquist E."/>
            <person name="Daum C."/>
            <person name="Ramamoorthy G.K."/>
            <person name="Gryganskyi A."/>
            <person name="Culley D."/>
            <person name="Magnuson J.K."/>
            <person name="James T.Y."/>
            <person name="O'Malley M.A."/>
            <person name="Stajich J.E."/>
            <person name="Spatafora J.W."/>
            <person name="Visel A."/>
            <person name="Grigoriev I.V."/>
        </authorList>
    </citation>
    <scope>NUCLEOTIDE SEQUENCE [LARGE SCALE GENOMIC DNA]</scope>
    <source>
        <strain evidence="2 3">CBS 931.73</strain>
    </source>
</reference>
<dbReference type="Proteomes" id="UP000193498">
    <property type="component" value="Unassembled WGS sequence"/>
</dbReference>
<evidence type="ECO:0000259" key="1">
    <source>
        <dbReference type="PROSITE" id="PS51186"/>
    </source>
</evidence>
<gene>
    <name evidence="2" type="ORF">K493DRAFT_360407</name>
</gene>
<accession>A0A1Y1XI41</accession>
<dbReference type="AlphaFoldDB" id="A0A1Y1XI41"/>
<evidence type="ECO:0000313" key="2">
    <source>
        <dbReference type="EMBL" id="ORX85441.1"/>
    </source>
</evidence>
<dbReference type="PANTHER" id="PTHR47542:SF2">
    <property type="entry name" value="ACYL-COA N-ACYLTRANSFERASES (NAT) SUPERFAMILY PROTEIN"/>
    <property type="match status" value="1"/>
</dbReference>
<feature type="domain" description="N-acetyltransferase" evidence="1">
    <location>
        <begin position="67"/>
        <end position="213"/>
    </location>
</feature>
<proteinExistence type="predicted"/>
<comment type="caution">
    <text evidence="2">The sequence shown here is derived from an EMBL/GenBank/DDBJ whole genome shotgun (WGS) entry which is preliminary data.</text>
</comment>
<dbReference type="InterPro" id="IPR000182">
    <property type="entry name" value="GNAT_dom"/>
</dbReference>
<protein>
    <recommendedName>
        <fullName evidence="1">N-acetyltransferase domain-containing protein</fullName>
    </recommendedName>
</protein>
<dbReference type="Gene3D" id="3.40.630.30">
    <property type="match status" value="1"/>
</dbReference>
<dbReference type="PANTHER" id="PTHR47542">
    <property type="entry name" value="ACYL-COA N-ACYLTRANSFERASES (NAT) SUPERFAMILY PROTEIN"/>
    <property type="match status" value="1"/>
</dbReference>
<dbReference type="CDD" id="cd04301">
    <property type="entry name" value="NAT_SF"/>
    <property type="match status" value="1"/>
</dbReference>
<sequence>MAGMVRVTGSAGFSLFPESCDAPVANKKSQPFQVRHRMATEPLIEYTFLPLKSSPLSKHRSEVIQKIQVIEKKTFPKNECMPIEQEAKKLTNTLAVAYYFQTTKGEKSLKPEKTLVVVGYLIYTFSKVDSTVRIIKVAVDKSFRGRGIATNLMTSALGKARELCTQELRCQLHVDPARTEAVNLYLKMGFEVEKRMENYYAENRHADLMCLKL</sequence>
<dbReference type="PROSITE" id="PS51186">
    <property type="entry name" value="GNAT"/>
    <property type="match status" value="1"/>
</dbReference>
<name>A0A1Y1XI41_9FUNG</name>
<dbReference type="EMBL" id="MCFE01000590">
    <property type="protein sequence ID" value="ORX85441.1"/>
    <property type="molecule type" value="Genomic_DNA"/>
</dbReference>
<dbReference type="SUPFAM" id="SSF55729">
    <property type="entry name" value="Acyl-CoA N-acyltransferases (Nat)"/>
    <property type="match status" value="1"/>
</dbReference>
<dbReference type="OrthoDB" id="41532at2759"/>